<organism evidence="2 3">
    <name type="scientific">Aplosporella prunicola CBS 121167</name>
    <dbReference type="NCBI Taxonomy" id="1176127"/>
    <lineage>
        <taxon>Eukaryota</taxon>
        <taxon>Fungi</taxon>
        <taxon>Dikarya</taxon>
        <taxon>Ascomycota</taxon>
        <taxon>Pezizomycotina</taxon>
        <taxon>Dothideomycetes</taxon>
        <taxon>Dothideomycetes incertae sedis</taxon>
        <taxon>Botryosphaeriales</taxon>
        <taxon>Aplosporellaceae</taxon>
        <taxon>Aplosporella</taxon>
    </lineage>
</organism>
<name>A0A6A6B133_9PEZI</name>
<evidence type="ECO:0000313" key="3">
    <source>
        <dbReference type="Proteomes" id="UP000799438"/>
    </source>
</evidence>
<accession>A0A6A6B133</accession>
<feature type="transmembrane region" description="Helical" evidence="1">
    <location>
        <begin position="26"/>
        <end position="49"/>
    </location>
</feature>
<evidence type="ECO:0000313" key="2">
    <source>
        <dbReference type="EMBL" id="KAF2137278.1"/>
    </source>
</evidence>
<dbReference type="RefSeq" id="XP_033392996.1">
    <property type="nucleotide sequence ID" value="XM_033542532.1"/>
</dbReference>
<dbReference type="EMBL" id="ML995504">
    <property type="protein sequence ID" value="KAF2137278.1"/>
    <property type="molecule type" value="Genomic_DNA"/>
</dbReference>
<evidence type="ECO:0000256" key="1">
    <source>
        <dbReference type="SAM" id="Phobius"/>
    </source>
</evidence>
<dbReference type="GeneID" id="54300029"/>
<sequence length="66" mass="7588">MNYYLLLLAFAGLVIAFTLATMGLSYAILLSAFNVYVLFPPIFVWRILLLFEELEIDPFDIIRGLE</sequence>
<dbReference type="Proteomes" id="UP000799438">
    <property type="component" value="Unassembled WGS sequence"/>
</dbReference>
<reference evidence="2" key="1">
    <citation type="journal article" date="2020" name="Stud. Mycol.">
        <title>101 Dothideomycetes genomes: a test case for predicting lifestyles and emergence of pathogens.</title>
        <authorList>
            <person name="Haridas S."/>
            <person name="Albert R."/>
            <person name="Binder M."/>
            <person name="Bloem J."/>
            <person name="Labutti K."/>
            <person name="Salamov A."/>
            <person name="Andreopoulos B."/>
            <person name="Baker S."/>
            <person name="Barry K."/>
            <person name="Bills G."/>
            <person name="Bluhm B."/>
            <person name="Cannon C."/>
            <person name="Castanera R."/>
            <person name="Culley D."/>
            <person name="Daum C."/>
            <person name="Ezra D."/>
            <person name="Gonzalez J."/>
            <person name="Henrissat B."/>
            <person name="Kuo A."/>
            <person name="Liang C."/>
            <person name="Lipzen A."/>
            <person name="Lutzoni F."/>
            <person name="Magnuson J."/>
            <person name="Mondo S."/>
            <person name="Nolan M."/>
            <person name="Ohm R."/>
            <person name="Pangilinan J."/>
            <person name="Park H.-J."/>
            <person name="Ramirez L."/>
            <person name="Alfaro M."/>
            <person name="Sun H."/>
            <person name="Tritt A."/>
            <person name="Yoshinaga Y."/>
            <person name="Zwiers L.-H."/>
            <person name="Turgeon B."/>
            <person name="Goodwin S."/>
            <person name="Spatafora J."/>
            <person name="Crous P."/>
            <person name="Grigoriev I."/>
        </authorList>
    </citation>
    <scope>NUCLEOTIDE SEQUENCE</scope>
    <source>
        <strain evidence="2">CBS 121167</strain>
    </source>
</reference>
<keyword evidence="1" id="KW-0812">Transmembrane</keyword>
<keyword evidence="1" id="KW-1133">Transmembrane helix</keyword>
<gene>
    <name evidence="2" type="ORF">K452DRAFT_302040</name>
</gene>
<keyword evidence="1" id="KW-0472">Membrane</keyword>
<proteinExistence type="predicted"/>
<protein>
    <submittedName>
        <fullName evidence="2">Uncharacterized protein</fullName>
    </submittedName>
</protein>
<dbReference type="AlphaFoldDB" id="A0A6A6B133"/>
<keyword evidence="3" id="KW-1185">Reference proteome</keyword>